<comment type="caution">
    <text evidence="1">The sequence shown here is derived from an EMBL/GenBank/DDBJ whole genome shotgun (WGS) entry which is preliminary data.</text>
</comment>
<evidence type="ECO:0000313" key="1">
    <source>
        <dbReference type="EMBL" id="GFH28195.1"/>
    </source>
</evidence>
<accession>A0A6A0A6P3</accession>
<dbReference type="AlphaFoldDB" id="A0A6A0A6P3"/>
<name>A0A6A0A6P3_HAELA</name>
<dbReference type="Proteomes" id="UP000485058">
    <property type="component" value="Unassembled WGS sequence"/>
</dbReference>
<dbReference type="EMBL" id="BLLF01003778">
    <property type="protein sequence ID" value="GFH28195.1"/>
    <property type="molecule type" value="Genomic_DNA"/>
</dbReference>
<protein>
    <submittedName>
        <fullName evidence="1">Uncharacterized protein</fullName>
    </submittedName>
</protein>
<reference evidence="1 2" key="1">
    <citation type="submission" date="2020-02" db="EMBL/GenBank/DDBJ databases">
        <title>Draft genome sequence of Haematococcus lacustris strain NIES-144.</title>
        <authorList>
            <person name="Morimoto D."/>
            <person name="Nakagawa S."/>
            <person name="Yoshida T."/>
            <person name="Sawayama S."/>
        </authorList>
    </citation>
    <scope>NUCLEOTIDE SEQUENCE [LARGE SCALE GENOMIC DNA]</scope>
    <source>
        <strain evidence="1 2">NIES-144</strain>
    </source>
</reference>
<proteinExistence type="predicted"/>
<evidence type="ECO:0000313" key="2">
    <source>
        <dbReference type="Proteomes" id="UP000485058"/>
    </source>
</evidence>
<organism evidence="1 2">
    <name type="scientific">Haematococcus lacustris</name>
    <name type="common">Green alga</name>
    <name type="synonym">Haematococcus pluvialis</name>
    <dbReference type="NCBI Taxonomy" id="44745"/>
    <lineage>
        <taxon>Eukaryota</taxon>
        <taxon>Viridiplantae</taxon>
        <taxon>Chlorophyta</taxon>
        <taxon>core chlorophytes</taxon>
        <taxon>Chlorophyceae</taxon>
        <taxon>CS clade</taxon>
        <taxon>Chlamydomonadales</taxon>
        <taxon>Haematococcaceae</taxon>
        <taxon>Haematococcus</taxon>
    </lineage>
</organism>
<gene>
    <name evidence="1" type="ORF">HaLaN_26644</name>
</gene>
<sequence length="168" mass="18612">MPQLDHLDLQHDTYQVKLLSDIATNTHTQTSQKLNLVGDPQLPWWAGSTRWAPAMMGGGGAGMRLELFNVRFVSRDAPMSQEQTQCGHFVWVQREQHSEGHSGGGGGCNPVIPQCAPTRMVYSAEAPCTPGRHRVGCWPDIPFVHNQLTTLGRWGHKDVAHRAMEHGL</sequence>
<keyword evidence="2" id="KW-1185">Reference proteome</keyword>